<dbReference type="AlphaFoldDB" id="A0A9P0IPT6"/>
<feature type="chain" id="PRO_5040165982" evidence="1">
    <location>
        <begin position="23"/>
        <end position="235"/>
    </location>
</feature>
<evidence type="ECO:0000313" key="3">
    <source>
        <dbReference type="Proteomes" id="UP001154329"/>
    </source>
</evidence>
<reference evidence="2" key="1">
    <citation type="submission" date="2022-02" db="EMBL/GenBank/DDBJ databases">
        <authorList>
            <person name="King R."/>
        </authorList>
    </citation>
    <scope>NUCLEOTIDE SEQUENCE</scope>
</reference>
<accession>A0A9P0IPT6</accession>
<gene>
    <name evidence="2" type="ORF">APHIGO_LOCUS2376</name>
</gene>
<protein>
    <submittedName>
        <fullName evidence="2">Uncharacterized protein</fullName>
    </submittedName>
</protein>
<organism evidence="2 3">
    <name type="scientific">Aphis gossypii</name>
    <name type="common">Cotton aphid</name>
    <dbReference type="NCBI Taxonomy" id="80765"/>
    <lineage>
        <taxon>Eukaryota</taxon>
        <taxon>Metazoa</taxon>
        <taxon>Ecdysozoa</taxon>
        <taxon>Arthropoda</taxon>
        <taxon>Hexapoda</taxon>
        <taxon>Insecta</taxon>
        <taxon>Pterygota</taxon>
        <taxon>Neoptera</taxon>
        <taxon>Paraneoptera</taxon>
        <taxon>Hemiptera</taxon>
        <taxon>Sternorrhyncha</taxon>
        <taxon>Aphidomorpha</taxon>
        <taxon>Aphidoidea</taxon>
        <taxon>Aphididae</taxon>
        <taxon>Aphidini</taxon>
        <taxon>Aphis</taxon>
        <taxon>Aphis</taxon>
    </lineage>
</organism>
<sequence length="235" mass="26480">MYTKLIILFSVVCLSQYSLVDSISASQYFNGSYVDYHPEMDVDTLDSDFLPDSVSDNTCFNQTKFMLNVRKSLKIFCSFIRPCDLRCHQKLRYKPHHIFDNDGNKIHFMRLTSTVKVHKRKDKSDAKEFVAIHDRIYKISHKRRERSHDLSYRNYTHFISRRALTGITSEQARKIVGAYEVGVGVACLAAGASTAAAVGTAGLASPMAAFSVSACGILGFGLLTLEGLNKIFSWW</sequence>
<keyword evidence="1" id="KW-0732">Signal</keyword>
<evidence type="ECO:0000313" key="2">
    <source>
        <dbReference type="EMBL" id="CAH1713399.1"/>
    </source>
</evidence>
<keyword evidence="3" id="KW-1185">Reference proteome</keyword>
<dbReference type="Proteomes" id="UP001154329">
    <property type="component" value="Chromosome 1"/>
</dbReference>
<proteinExistence type="predicted"/>
<evidence type="ECO:0000256" key="1">
    <source>
        <dbReference type="SAM" id="SignalP"/>
    </source>
</evidence>
<feature type="signal peptide" evidence="1">
    <location>
        <begin position="1"/>
        <end position="22"/>
    </location>
</feature>
<dbReference type="EMBL" id="OU899034">
    <property type="protein sequence ID" value="CAH1713399.1"/>
    <property type="molecule type" value="Genomic_DNA"/>
</dbReference>
<reference evidence="2" key="2">
    <citation type="submission" date="2022-10" db="EMBL/GenBank/DDBJ databases">
        <authorList>
            <consortium name="ENA_rothamsted_submissions"/>
            <consortium name="culmorum"/>
            <person name="King R."/>
        </authorList>
    </citation>
    <scope>NUCLEOTIDE SEQUENCE</scope>
</reference>
<name>A0A9P0IPT6_APHGO</name>